<gene>
    <name evidence="3" type="ORF">J7I44_02405</name>
</gene>
<proteinExistence type="inferred from homology"/>
<organism evidence="3 4">
    <name type="scientific">Frateuria flava</name>
    <dbReference type="NCBI Taxonomy" id="2821489"/>
    <lineage>
        <taxon>Bacteria</taxon>
        <taxon>Pseudomonadati</taxon>
        <taxon>Pseudomonadota</taxon>
        <taxon>Gammaproteobacteria</taxon>
        <taxon>Lysobacterales</taxon>
        <taxon>Rhodanobacteraceae</taxon>
        <taxon>Frateuria</taxon>
    </lineage>
</organism>
<keyword evidence="4" id="KW-1185">Reference proteome</keyword>
<dbReference type="Proteomes" id="UP000823790">
    <property type="component" value="Unassembled WGS sequence"/>
</dbReference>
<feature type="domain" description="Thioesterase" evidence="2">
    <location>
        <begin position="21"/>
        <end position="236"/>
    </location>
</feature>
<dbReference type="SUPFAM" id="SSF53474">
    <property type="entry name" value="alpha/beta-Hydrolases"/>
    <property type="match status" value="1"/>
</dbReference>
<protein>
    <submittedName>
        <fullName evidence="3">Thioesterase</fullName>
    </submittedName>
</protein>
<comment type="caution">
    <text evidence="3">The sequence shown here is derived from an EMBL/GenBank/DDBJ whole genome shotgun (WGS) entry which is preliminary data.</text>
</comment>
<dbReference type="InterPro" id="IPR012223">
    <property type="entry name" value="TEII"/>
</dbReference>
<sequence length="257" mass="28470">MSARPLAWFVPLARRPQARLRLFCFPYAGGGSAVFRRWPQTVPDMIEPVAIMLPGREGRYDEPPLRDATELARQLADAIEPELGRPYATFGHSLGTVVSYELVLELARRGLPPPCHMIMSGRGAPHLMRGGRDCDALDDAGFIDELRSMQGTPEEVLRNDELMHMLLPTLRADFAMARNYRRQQPEPLPCGLSVYGGLADQGVGRDTLQAWQAYSGTPITLRMFPGGHFFINEAPQLVLPALVRDLYPFALATVGTA</sequence>
<comment type="similarity">
    <text evidence="1">Belongs to the thioesterase family.</text>
</comment>
<accession>A0ABS4DJ94</accession>
<dbReference type="EMBL" id="JAGJRS010000005">
    <property type="protein sequence ID" value="MBP1473132.1"/>
    <property type="molecule type" value="Genomic_DNA"/>
</dbReference>
<evidence type="ECO:0000313" key="4">
    <source>
        <dbReference type="Proteomes" id="UP000823790"/>
    </source>
</evidence>
<dbReference type="Pfam" id="PF00975">
    <property type="entry name" value="Thioesterase"/>
    <property type="match status" value="1"/>
</dbReference>
<evidence type="ECO:0000313" key="3">
    <source>
        <dbReference type="EMBL" id="MBP1473132.1"/>
    </source>
</evidence>
<name>A0ABS4DJ94_9GAMM</name>
<dbReference type="InterPro" id="IPR029058">
    <property type="entry name" value="AB_hydrolase_fold"/>
</dbReference>
<dbReference type="Gene3D" id="3.40.50.1820">
    <property type="entry name" value="alpha/beta hydrolase"/>
    <property type="match status" value="1"/>
</dbReference>
<dbReference type="PANTHER" id="PTHR11487">
    <property type="entry name" value="THIOESTERASE"/>
    <property type="match status" value="1"/>
</dbReference>
<evidence type="ECO:0000259" key="2">
    <source>
        <dbReference type="Pfam" id="PF00975"/>
    </source>
</evidence>
<dbReference type="PANTHER" id="PTHR11487:SF0">
    <property type="entry name" value="S-ACYL FATTY ACID SYNTHASE THIOESTERASE, MEDIUM CHAIN"/>
    <property type="match status" value="1"/>
</dbReference>
<reference evidence="3 4" key="1">
    <citation type="submission" date="2021-04" db="EMBL/GenBank/DDBJ databases">
        <authorList>
            <person name="Huq M.A."/>
        </authorList>
    </citation>
    <scope>NUCLEOTIDE SEQUENCE [LARGE SCALE GENOMIC DNA]</scope>
    <source>
        <strain evidence="3 4">MAH-13</strain>
    </source>
</reference>
<evidence type="ECO:0000256" key="1">
    <source>
        <dbReference type="ARBA" id="ARBA00007169"/>
    </source>
</evidence>
<dbReference type="InterPro" id="IPR001031">
    <property type="entry name" value="Thioesterase"/>
</dbReference>
<dbReference type="RefSeq" id="WP_209615127.1">
    <property type="nucleotide sequence ID" value="NZ_JAGJRS010000005.1"/>
</dbReference>